<dbReference type="AlphaFoldDB" id="A0A4V1K249"/>
<organism evidence="1 2">
    <name type="scientific">Acetivibrio mesophilus</name>
    <dbReference type="NCBI Taxonomy" id="2487273"/>
    <lineage>
        <taxon>Bacteria</taxon>
        <taxon>Bacillati</taxon>
        <taxon>Bacillota</taxon>
        <taxon>Clostridia</taxon>
        <taxon>Eubacteriales</taxon>
        <taxon>Oscillospiraceae</taxon>
        <taxon>Acetivibrio</taxon>
    </lineage>
</organism>
<comment type="caution">
    <text evidence="1">The sequence shown here is derived from an EMBL/GenBank/DDBJ whole genome shotgun (WGS) entry which is preliminary data.</text>
</comment>
<keyword evidence="2" id="KW-1185">Reference proteome</keyword>
<dbReference type="Proteomes" id="UP000289166">
    <property type="component" value="Unassembled WGS sequence"/>
</dbReference>
<gene>
    <name evidence="1" type="ORF">EFD62_08775</name>
</gene>
<dbReference type="Pfam" id="PF20353">
    <property type="entry name" value="DUF6648"/>
    <property type="match status" value="1"/>
</dbReference>
<dbReference type="InterPro" id="IPR046590">
    <property type="entry name" value="DUF6648"/>
</dbReference>
<sequence>MPSKKIVPNKFEQFLKNRESLIEQYAKGDLTKEEFIEANYRCINSLDIKPFQKIDNVKKAIYNYQYYNVLAKYYQKKAHDLNHKNEARSDFLEQSNYFYSRKDDVTSKLLKLLDFRGIEAYFVKVMSKNLKRKLFEIVLLDYDNVILHSKSEAILNMLISEKVFINEVRNSLVDSYINQKY</sequence>
<evidence type="ECO:0000313" key="1">
    <source>
        <dbReference type="EMBL" id="RXE59049.1"/>
    </source>
</evidence>
<name>A0A4V1K249_9FIRM</name>
<dbReference type="EMBL" id="RLII01000009">
    <property type="protein sequence ID" value="RXE59049.1"/>
    <property type="molecule type" value="Genomic_DNA"/>
</dbReference>
<evidence type="ECO:0000313" key="2">
    <source>
        <dbReference type="Proteomes" id="UP000289166"/>
    </source>
</evidence>
<dbReference type="OrthoDB" id="1705959at2"/>
<accession>A0A4V1K249</accession>
<proteinExistence type="predicted"/>
<reference evidence="2" key="1">
    <citation type="submission" date="2018-11" db="EMBL/GenBank/DDBJ databases">
        <title>Genome sequencing of a novel mesophilic and cellulolytic organism within the genus Hungateiclostridium.</title>
        <authorList>
            <person name="Rettenmaier R."/>
            <person name="Liebl W."/>
            <person name="Zverlov V."/>
        </authorList>
    </citation>
    <scope>NUCLEOTIDE SEQUENCE [LARGE SCALE GENOMIC DNA]</scope>
    <source>
        <strain evidence="2">N2K1</strain>
    </source>
</reference>
<protein>
    <submittedName>
        <fullName evidence="1">Uncharacterized protein</fullName>
    </submittedName>
</protein>
<dbReference type="RefSeq" id="WP_069194391.1">
    <property type="nucleotide sequence ID" value="NZ_RLII01000009.1"/>
</dbReference>